<evidence type="ECO:0000313" key="2">
    <source>
        <dbReference type="EMBL" id="KAA8528084.1"/>
    </source>
</evidence>
<organism evidence="2 3">
    <name type="scientific">Nyssa sinensis</name>
    <dbReference type="NCBI Taxonomy" id="561372"/>
    <lineage>
        <taxon>Eukaryota</taxon>
        <taxon>Viridiplantae</taxon>
        <taxon>Streptophyta</taxon>
        <taxon>Embryophyta</taxon>
        <taxon>Tracheophyta</taxon>
        <taxon>Spermatophyta</taxon>
        <taxon>Magnoliopsida</taxon>
        <taxon>eudicotyledons</taxon>
        <taxon>Gunneridae</taxon>
        <taxon>Pentapetalae</taxon>
        <taxon>asterids</taxon>
        <taxon>Cornales</taxon>
        <taxon>Nyssaceae</taxon>
        <taxon>Nyssa</taxon>
    </lineage>
</organism>
<protein>
    <submittedName>
        <fullName evidence="2">Uncharacterized protein</fullName>
    </submittedName>
</protein>
<proteinExistence type="predicted"/>
<feature type="compositionally biased region" description="Polar residues" evidence="1">
    <location>
        <begin position="88"/>
        <end position="101"/>
    </location>
</feature>
<gene>
    <name evidence="2" type="ORF">F0562_035048</name>
</gene>
<sequence>MYHPNASLLSYVCHTLSLQKFYHHHRPDGGLGFKRNQKWGERENEIVGREIVGIKYALNANAAEGVAGGDEVTEEVVDSSGGLIRSGASASEGNGYIQTNHKIPRGKLGSERSRPGRW</sequence>
<keyword evidence="3" id="KW-1185">Reference proteome</keyword>
<feature type="region of interest" description="Disordered" evidence="1">
    <location>
        <begin position="77"/>
        <end position="118"/>
    </location>
</feature>
<dbReference type="AlphaFoldDB" id="A0A5J5ACR7"/>
<evidence type="ECO:0000313" key="3">
    <source>
        <dbReference type="Proteomes" id="UP000325577"/>
    </source>
</evidence>
<dbReference type="EMBL" id="CM018045">
    <property type="protein sequence ID" value="KAA8528084.1"/>
    <property type="molecule type" value="Genomic_DNA"/>
</dbReference>
<accession>A0A5J5ACR7</accession>
<name>A0A5J5ACR7_9ASTE</name>
<feature type="compositionally biased region" description="Basic and acidic residues" evidence="1">
    <location>
        <begin position="108"/>
        <end position="118"/>
    </location>
</feature>
<reference evidence="2 3" key="1">
    <citation type="submission" date="2019-09" db="EMBL/GenBank/DDBJ databases">
        <title>A chromosome-level genome assembly of the Chinese tupelo Nyssa sinensis.</title>
        <authorList>
            <person name="Yang X."/>
            <person name="Kang M."/>
            <person name="Yang Y."/>
            <person name="Xiong H."/>
            <person name="Wang M."/>
            <person name="Zhang Z."/>
            <person name="Wang Z."/>
            <person name="Wu H."/>
            <person name="Ma T."/>
            <person name="Liu J."/>
            <person name="Xi Z."/>
        </authorList>
    </citation>
    <scope>NUCLEOTIDE SEQUENCE [LARGE SCALE GENOMIC DNA]</scope>
    <source>
        <strain evidence="2">J267</strain>
        <tissue evidence="2">Leaf</tissue>
    </source>
</reference>
<evidence type="ECO:0000256" key="1">
    <source>
        <dbReference type="SAM" id="MobiDB-lite"/>
    </source>
</evidence>
<dbReference type="Proteomes" id="UP000325577">
    <property type="component" value="Linkage Group LG21"/>
</dbReference>